<keyword evidence="12" id="KW-1185">Reference proteome</keyword>
<protein>
    <recommendedName>
        <fullName evidence="10">Radial spoke head protein 9 homolog</fullName>
    </recommendedName>
</protein>
<evidence type="ECO:0000256" key="7">
    <source>
        <dbReference type="ARBA" id="ARBA00023273"/>
    </source>
</evidence>
<keyword evidence="7" id="KW-0966">Cell projection</keyword>
<keyword evidence="5" id="KW-0969">Cilium</keyword>
<sequence>MDHRNLLHHCQYIALNGNVLSIEERAALQSSLTLLKNENHFYKTVYWGKVTGTTNDYHIAQGYTGSILGKRTSFYSSDQGVSWNQIVSNIKSDDIQYIENIRGYFVGDPSYAYVIPKILTPEEKQKLEQQMQQKQLDEDGNEIEDEEKPKVEVQTVSIIEEKRLAYLIQSIDHDTSVVPRGVYLLKVNEEVVPNDLFTGLDKHQSGKLCNYLHMRKPENLALKDLLQKEHLSQSLDFADPIDEDAPNKCWCLQYDDSYSVVLGKSLLWPGYVFYHCPNTSVYGSYYVGNGCKNLDLCFMTA</sequence>
<evidence type="ECO:0000256" key="1">
    <source>
        <dbReference type="ARBA" id="ARBA00004611"/>
    </source>
</evidence>
<dbReference type="PANTHER" id="PTHR22069:SF0">
    <property type="entry name" value="RADIAL SPOKE HEAD PROTEIN 9 HOMOLOG"/>
    <property type="match status" value="1"/>
</dbReference>
<dbReference type="EMBL" id="JAOPGA020000001">
    <property type="protein sequence ID" value="KAL0476256.1"/>
    <property type="molecule type" value="Genomic_DNA"/>
</dbReference>
<keyword evidence="4" id="KW-0282">Flagellum</keyword>
<comment type="similarity">
    <text evidence="9">Belongs to the flagellar radial spoke RSP9 family.</text>
</comment>
<evidence type="ECO:0000256" key="6">
    <source>
        <dbReference type="ARBA" id="ARBA00023212"/>
    </source>
</evidence>
<evidence type="ECO:0000256" key="9">
    <source>
        <dbReference type="ARBA" id="ARBA00038319"/>
    </source>
</evidence>
<evidence type="ECO:0000256" key="10">
    <source>
        <dbReference type="ARBA" id="ARBA00041080"/>
    </source>
</evidence>
<dbReference type="InterPro" id="IPR006802">
    <property type="entry name" value="Radial_spoke"/>
</dbReference>
<keyword evidence="2" id="KW-0963">Cytoplasm</keyword>
<dbReference type="AlphaFoldDB" id="A0AAW2YH16"/>
<evidence type="ECO:0000256" key="4">
    <source>
        <dbReference type="ARBA" id="ARBA00022846"/>
    </source>
</evidence>
<reference evidence="11 12" key="1">
    <citation type="submission" date="2024-03" db="EMBL/GenBank/DDBJ databases">
        <title>The Acrasis kona genome and developmental transcriptomes reveal deep origins of eukaryotic multicellular pathways.</title>
        <authorList>
            <person name="Sheikh S."/>
            <person name="Fu C.-J."/>
            <person name="Brown M.W."/>
            <person name="Baldauf S.L."/>
        </authorList>
    </citation>
    <scope>NUCLEOTIDE SEQUENCE [LARGE SCALE GENOMIC DNA]</scope>
    <source>
        <strain evidence="11 12">ATCC MYA-3509</strain>
    </source>
</reference>
<keyword evidence="6" id="KW-0206">Cytoskeleton</keyword>
<evidence type="ECO:0000313" key="11">
    <source>
        <dbReference type="EMBL" id="KAL0476256.1"/>
    </source>
</evidence>
<evidence type="ECO:0000256" key="5">
    <source>
        <dbReference type="ARBA" id="ARBA00023069"/>
    </source>
</evidence>
<evidence type="ECO:0000256" key="8">
    <source>
        <dbReference type="ARBA" id="ARBA00037822"/>
    </source>
</evidence>
<comment type="subcellular location">
    <subcellularLocation>
        <location evidence="8">Cell projection</location>
        <location evidence="8">Kinocilium</location>
    </subcellularLocation>
    <subcellularLocation>
        <location evidence="1">Cytoplasm</location>
        <location evidence="1">Cytoskeleton</location>
        <location evidence="1">Flagellum axoneme</location>
    </subcellularLocation>
</comment>
<dbReference type="GO" id="GO:0044458">
    <property type="term" value="P:motile cilium assembly"/>
    <property type="evidence" value="ECO:0007669"/>
    <property type="project" value="TreeGrafter"/>
</dbReference>
<dbReference type="Pfam" id="PF04712">
    <property type="entry name" value="Radial_spoke"/>
    <property type="match status" value="1"/>
</dbReference>
<dbReference type="GO" id="GO:0035082">
    <property type="term" value="P:axoneme assembly"/>
    <property type="evidence" value="ECO:0007669"/>
    <property type="project" value="InterPro"/>
</dbReference>
<dbReference type="GO" id="GO:0060294">
    <property type="term" value="P:cilium movement involved in cell motility"/>
    <property type="evidence" value="ECO:0007669"/>
    <property type="project" value="InterPro"/>
</dbReference>
<comment type="caution">
    <text evidence="11">The sequence shown here is derived from an EMBL/GenBank/DDBJ whole genome shotgun (WGS) entry which is preliminary data.</text>
</comment>
<name>A0AAW2YH16_9EUKA</name>
<evidence type="ECO:0000256" key="2">
    <source>
        <dbReference type="ARBA" id="ARBA00022490"/>
    </source>
</evidence>
<gene>
    <name evidence="11" type="ORF">AKO1_004223</name>
</gene>
<accession>A0AAW2YH16</accession>
<keyword evidence="3" id="KW-0970">Cilium biogenesis/degradation</keyword>
<evidence type="ECO:0000313" key="12">
    <source>
        <dbReference type="Proteomes" id="UP001431209"/>
    </source>
</evidence>
<dbReference type="InterPro" id="IPR055316">
    <property type="entry name" value="RSP9"/>
</dbReference>
<organism evidence="11 12">
    <name type="scientific">Acrasis kona</name>
    <dbReference type="NCBI Taxonomy" id="1008807"/>
    <lineage>
        <taxon>Eukaryota</taxon>
        <taxon>Discoba</taxon>
        <taxon>Heterolobosea</taxon>
        <taxon>Tetramitia</taxon>
        <taxon>Eutetramitia</taxon>
        <taxon>Acrasidae</taxon>
        <taxon>Acrasis</taxon>
    </lineage>
</organism>
<evidence type="ECO:0000256" key="3">
    <source>
        <dbReference type="ARBA" id="ARBA00022794"/>
    </source>
</evidence>
<dbReference type="Proteomes" id="UP001431209">
    <property type="component" value="Unassembled WGS sequence"/>
</dbReference>
<dbReference type="PANTHER" id="PTHR22069">
    <property type="entry name" value="MITOCHONDRIAL RIBOSOMAL PROTEIN S18"/>
    <property type="match status" value="1"/>
</dbReference>
<dbReference type="GO" id="GO:0001534">
    <property type="term" value="C:radial spoke"/>
    <property type="evidence" value="ECO:0007669"/>
    <property type="project" value="InterPro"/>
</dbReference>
<proteinExistence type="inferred from homology"/>